<keyword evidence="3" id="KW-0732">Signal</keyword>
<evidence type="ECO:0000256" key="2">
    <source>
        <dbReference type="ARBA" id="ARBA00022679"/>
    </source>
</evidence>
<proteinExistence type="predicted"/>
<sequence length="474" mass="50593">MKVVSAFARAAVLSLPLLLPLFVVLAAWGAPLSQAQEMDKEEISVRTPWHVAPSVPSLYRAAGEAPRLHVAVMSRAVWCETLLRHSQHTAPLVLANINAAAYAKPMSEGNGPLDVQGVVIPPCKDVFTERDFHAITSEKTSTIMSFQVLFENIFKHHKLALPDYALVAQAVHAALPLTMLLCDIIIYACAAVGLKMGFSVFSVFPFTAQMPVGLQAMLPAVGLAFPRHVTLRARITNFAFQSAVAANGVPPLRDVDGVAGMYGPIIGPIDLPLDLAAFMGSCSQGVVYVNWGTLSLPDPGVEDRLQDALVEAAPLSVVWKRRTASARPPPPAARFYMTSWLPSTVAVLKHSNTRMFLTHCGVTSLLASVEAVVPNVGLPLFAGQADACQRVEEVGIRLPSSETKAFTRAGVVAVIAALRKLRAIATAYGGPQRAADIIEGRQYNLLIGTQHSGACASLSVPLQIEYALAAWSAA</sequence>
<dbReference type="VEuPathDB" id="TriTrypDB:LDHU3_14.0630"/>
<comment type="caution">
    <text evidence="4">The sequence shown here is derived from an EMBL/GenBank/DDBJ whole genome shotgun (WGS) entry which is preliminary data.</text>
</comment>
<reference evidence="5" key="1">
    <citation type="submission" date="2019-02" db="EMBL/GenBank/DDBJ databases">
        <title>FDA dAtabase for Regulatory Grade micrObial Sequences (FDA-ARGOS): Supporting development and validation of Infectious Disease Dx tests.</title>
        <authorList>
            <person name="Duncan R."/>
            <person name="Fisher C."/>
            <person name="Tallon L."/>
            <person name="Sadzewicz L."/>
            <person name="Sengamalay N."/>
            <person name="Ott S."/>
            <person name="Godinez A."/>
            <person name="Nagaraj S."/>
            <person name="Vavikolanu K."/>
            <person name="Vyas G."/>
            <person name="Nadendla S."/>
            <person name="Aluvathingal J."/>
            <person name="Sichtig H."/>
        </authorList>
    </citation>
    <scope>NUCLEOTIDE SEQUENCE [LARGE SCALE GENOMIC DNA]</scope>
    <source>
        <strain evidence="5">FDAARGOS_360</strain>
    </source>
</reference>
<accession>A0A504XY77</accession>
<protein>
    <submittedName>
        <fullName evidence="4">UDP-glucoronosyl and UDP-glucosyl transferase family protein</fullName>
    </submittedName>
</protein>
<dbReference type="GO" id="GO:0008194">
    <property type="term" value="F:UDP-glycosyltransferase activity"/>
    <property type="evidence" value="ECO:0007669"/>
    <property type="project" value="InterPro"/>
</dbReference>
<dbReference type="VEuPathDB" id="TriTrypDB:LdCL_140010200"/>
<dbReference type="Pfam" id="PF00201">
    <property type="entry name" value="UDPGT"/>
    <property type="match status" value="1"/>
</dbReference>
<dbReference type="InterPro" id="IPR050271">
    <property type="entry name" value="UDP-glycosyltransferase"/>
</dbReference>
<gene>
    <name evidence="4" type="ORF">CGC20_38710</name>
</gene>
<keyword evidence="1" id="KW-0328">Glycosyltransferase</keyword>
<dbReference type="AlphaFoldDB" id="A0A504XY77"/>
<evidence type="ECO:0000256" key="1">
    <source>
        <dbReference type="ARBA" id="ARBA00022676"/>
    </source>
</evidence>
<evidence type="ECO:0000313" key="5">
    <source>
        <dbReference type="Proteomes" id="UP000318821"/>
    </source>
</evidence>
<evidence type="ECO:0000313" key="4">
    <source>
        <dbReference type="EMBL" id="TPP53503.1"/>
    </source>
</evidence>
<feature type="chain" id="PRO_5021404635" evidence="3">
    <location>
        <begin position="36"/>
        <end position="474"/>
    </location>
</feature>
<dbReference type="PANTHER" id="PTHR48043:SF145">
    <property type="entry name" value="FI06409P-RELATED"/>
    <property type="match status" value="1"/>
</dbReference>
<keyword evidence="2 4" id="KW-0808">Transferase</keyword>
<evidence type="ECO:0000256" key="3">
    <source>
        <dbReference type="SAM" id="SignalP"/>
    </source>
</evidence>
<dbReference type="Gene3D" id="3.40.50.2000">
    <property type="entry name" value="Glycogen Phosphorylase B"/>
    <property type="match status" value="1"/>
</dbReference>
<dbReference type="SUPFAM" id="SSF53756">
    <property type="entry name" value="UDP-Glycosyltransferase/glycogen phosphorylase"/>
    <property type="match status" value="1"/>
</dbReference>
<name>A0A504XY77_LEIDO</name>
<organism evidence="4 5">
    <name type="scientific">Leishmania donovani</name>
    <dbReference type="NCBI Taxonomy" id="5661"/>
    <lineage>
        <taxon>Eukaryota</taxon>
        <taxon>Discoba</taxon>
        <taxon>Euglenozoa</taxon>
        <taxon>Kinetoplastea</taxon>
        <taxon>Metakinetoplastina</taxon>
        <taxon>Trypanosomatida</taxon>
        <taxon>Trypanosomatidae</taxon>
        <taxon>Leishmaniinae</taxon>
        <taxon>Leishmania</taxon>
    </lineage>
</organism>
<dbReference type="EMBL" id="RHLD01000042">
    <property type="protein sequence ID" value="TPP53503.1"/>
    <property type="molecule type" value="Genomic_DNA"/>
</dbReference>
<dbReference type="VEuPathDB" id="TriTrypDB:LdCL_140010100"/>
<dbReference type="Proteomes" id="UP000318821">
    <property type="component" value="Unassembled WGS sequence"/>
</dbReference>
<dbReference type="InterPro" id="IPR002213">
    <property type="entry name" value="UDP_glucos_trans"/>
</dbReference>
<dbReference type="PANTHER" id="PTHR48043">
    <property type="entry name" value="EG:EG0003.4 PROTEIN-RELATED"/>
    <property type="match status" value="1"/>
</dbReference>
<feature type="signal peptide" evidence="3">
    <location>
        <begin position="1"/>
        <end position="35"/>
    </location>
</feature>